<dbReference type="Proteomes" id="UP000185944">
    <property type="component" value="Unassembled WGS sequence"/>
</dbReference>
<gene>
    <name evidence="1" type="ORF">NEDG_00222</name>
</gene>
<dbReference type="AlphaFoldDB" id="A0A177EII4"/>
<keyword evidence="1" id="KW-0687">Ribonucleoprotein</keyword>
<evidence type="ECO:0000313" key="2">
    <source>
        <dbReference type="Proteomes" id="UP000185944"/>
    </source>
</evidence>
<dbReference type="OrthoDB" id="2187473at2759"/>
<accession>A0A177EII4</accession>
<reference evidence="1 2" key="1">
    <citation type="submission" date="2016-02" db="EMBL/GenBank/DDBJ databases">
        <title>Discovery of a natural microsporidian pathogen with a broad tissue tropism in Caenorhabditis elegans.</title>
        <authorList>
            <person name="Luallen R.J."/>
            <person name="Reinke A.W."/>
            <person name="Tong L."/>
            <person name="Botts M.R."/>
            <person name="Felix M.-A."/>
            <person name="Troemel E.R."/>
        </authorList>
    </citation>
    <scope>NUCLEOTIDE SEQUENCE [LARGE SCALE GENOMIC DNA]</scope>
    <source>
        <strain evidence="1 2">JUm2807</strain>
    </source>
</reference>
<keyword evidence="2" id="KW-1185">Reference proteome</keyword>
<dbReference type="GeneID" id="93646572"/>
<dbReference type="VEuPathDB" id="MicrosporidiaDB:NEDG_00222"/>
<proteinExistence type="predicted"/>
<name>A0A177EII4_9MICR</name>
<protein>
    <submittedName>
        <fullName evidence="1">Large subunit ribosomal protein L31</fullName>
    </submittedName>
</protein>
<dbReference type="RefSeq" id="XP_067545348.1">
    <property type="nucleotide sequence ID" value="XM_067687640.1"/>
</dbReference>
<organism evidence="1 2">
    <name type="scientific">Nematocida displodere</name>
    <dbReference type="NCBI Taxonomy" id="1805483"/>
    <lineage>
        <taxon>Eukaryota</taxon>
        <taxon>Fungi</taxon>
        <taxon>Fungi incertae sedis</taxon>
        <taxon>Microsporidia</taxon>
        <taxon>Nematocida</taxon>
    </lineage>
</organism>
<sequence length="54" mass="6247">MLFVMQKTSGEDLMDRIQLETHLWETKKEKVLKWGDSIDMRKSLAPTGGSRVPQ</sequence>
<comment type="caution">
    <text evidence="1">The sequence shown here is derived from an EMBL/GenBank/DDBJ whole genome shotgun (WGS) entry which is preliminary data.</text>
</comment>
<dbReference type="EMBL" id="LTDL01000014">
    <property type="protein sequence ID" value="OAG31747.1"/>
    <property type="molecule type" value="Genomic_DNA"/>
</dbReference>
<evidence type="ECO:0000313" key="1">
    <source>
        <dbReference type="EMBL" id="OAG31747.1"/>
    </source>
</evidence>
<keyword evidence="1" id="KW-0689">Ribosomal protein</keyword>
<dbReference type="GO" id="GO:0005840">
    <property type="term" value="C:ribosome"/>
    <property type="evidence" value="ECO:0007669"/>
    <property type="project" value="UniProtKB-KW"/>
</dbReference>